<evidence type="ECO:0008006" key="3">
    <source>
        <dbReference type="Google" id="ProtNLM"/>
    </source>
</evidence>
<dbReference type="OrthoDB" id="8545200at2"/>
<comment type="caution">
    <text evidence="1">The sequence shown here is derived from an EMBL/GenBank/DDBJ whole genome shotgun (WGS) entry which is preliminary data.</text>
</comment>
<dbReference type="Proteomes" id="UP000029989">
    <property type="component" value="Unassembled WGS sequence"/>
</dbReference>
<sequence length="216" mass="23048">MAALQRFGPTQQNLLRALLPAADGLDIEALCTALRVSHNAVRQHLAALLAGGFVTRGRSRASGGRPRACYLLTDAGRDLFPRNYGLIATRVLEHLYATAGPAQVQALLVDMGRELGRGMAVPADADDAAAALASQMDALGYEAQAVRRDGATQVEAYNCVFHTLARAHPEVCRFDLAFMEAASGRPVQHLECLVRGGRACRFRLGERAAGEPPADS</sequence>
<dbReference type="InterPro" id="IPR036390">
    <property type="entry name" value="WH_DNA-bd_sf"/>
</dbReference>
<name>A0A0A0EWX5_9GAMM</name>
<reference evidence="1 2" key="1">
    <citation type="journal article" date="2015" name="Stand. Genomic Sci.">
        <title>Genomic information of the arsenic-resistant bacterium Lysobacter arseniciresistens type strain ZS79(T) and comparison of Lysobacter draft genomes.</title>
        <authorList>
            <person name="Liu L."/>
            <person name="Zhang S."/>
            <person name="Luo M."/>
            <person name="Wang G."/>
        </authorList>
    </citation>
    <scope>NUCLEOTIDE SEQUENCE [LARGE SCALE GENOMIC DNA]</scope>
    <source>
        <strain evidence="1 2">ZS79</strain>
    </source>
</reference>
<keyword evidence="2" id="KW-1185">Reference proteome</keyword>
<protein>
    <recommendedName>
        <fullName evidence="3">HTH marR-type domain-containing protein</fullName>
    </recommendedName>
</protein>
<dbReference type="InterPro" id="IPR036388">
    <property type="entry name" value="WH-like_DNA-bd_sf"/>
</dbReference>
<dbReference type="STRING" id="913325.N799_09145"/>
<organism evidence="1 2">
    <name type="scientific">Lysobacter arseniciresistens ZS79</name>
    <dbReference type="NCBI Taxonomy" id="913325"/>
    <lineage>
        <taxon>Bacteria</taxon>
        <taxon>Pseudomonadati</taxon>
        <taxon>Pseudomonadota</taxon>
        <taxon>Gammaproteobacteria</taxon>
        <taxon>Lysobacterales</taxon>
        <taxon>Lysobacteraceae</taxon>
        <taxon>Novilysobacter</taxon>
    </lineage>
</organism>
<dbReference type="EMBL" id="AVPT01000025">
    <property type="protein sequence ID" value="KGM54583.1"/>
    <property type="molecule type" value="Genomic_DNA"/>
</dbReference>
<evidence type="ECO:0000313" key="2">
    <source>
        <dbReference type="Proteomes" id="UP000029989"/>
    </source>
</evidence>
<dbReference type="RefSeq" id="WP_036212325.1">
    <property type="nucleotide sequence ID" value="NZ_AVPT01000025.1"/>
</dbReference>
<dbReference type="SUPFAM" id="SSF46785">
    <property type="entry name" value="Winged helix' DNA-binding domain"/>
    <property type="match status" value="1"/>
</dbReference>
<dbReference type="eggNOG" id="COG2345">
    <property type="taxonomic scope" value="Bacteria"/>
</dbReference>
<accession>A0A0A0EWX5</accession>
<dbReference type="Gene3D" id="1.10.10.10">
    <property type="entry name" value="Winged helix-like DNA-binding domain superfamily/Winged helix DNA-binding domain"/>
    <property type="match status" value="1"/>
</dbReference>
<gene>
    <name evidence="1" type="ORF">N799_09145</name>
</gene>
<dbReference type="AlphaFoldDB" id="A0A0A0EWX5"/>
<proteinExistence type="predicted"/>
<evidence type="ECO:0000313" key="1">
    <source>
        <dbReference type="EMBL" id="KGM54583.1"/>
    </source>
</evidence>